<dbReference type="EMBL" id="RKQZ01000001">
    <property type="protein sequence ID" value="RPF22374.1"/>
    <property type="molecule type" value="Genomic_DNA"/>
</dbReference>
<organism evidence="3 4">
    <name type="scientific">Myceligenerans xiligouense</name>
    <dbReference type="NCBI Taxonomy" id="253184"/>
    <lineage>
        <taxon>Bacteria</taxon>
        <taxon>Bacillati</taxon>
        <taxon>Actinomycetota</taxon>
        <taxon>Actinomycetes</taxon>
        <taxon>Micrococcales</taxon>
        <taxon>Promicromonosporaceae</taxon>
        <taxon>Myceligenerans</taxon>
    </lineage>
</organism>
<dbReference type="AlphaFoldDB" id="A0A3N4YSL0"/>
<gene>
    <name evidence="3" type="ORF">EDD34_3030</name>
</gene>
<protein>
    <submittedName>
        <fullName evidence="3">VanZ like protein</fullName>
    </submittedName>
</protein>
<proteinExistence type="predicted"/>
<name>A0A3N4YSL0_9MICO</name>
<comment type="caution">
    <text evidence="3">The sequence shown here is derived from an EMBL/GenBank/DDBJ whole genome shotgun (WGS) entry which is preliminary data.</text>
</comment>
<accession>A0A3N4YSL0</accession>
<dbReference type="Proteomes" id="UP000280501">
    <property type="component" value="Unassembled WGS sequence"/>
</dbReference>
<feature type="transmembrane region" description="Helical" evidence="1">
    <location>
        <begin position="104"/>
        <end position="125"/>
    </location>
</feature>
<keyword evidence="4" id="KW-1185">Reference proteome</keyword>
<reference evidence="3 4" key="1">
    <citation type="submission" date="2018-11" db="EMBL/GenBank/DDBJ databases">
        <title>Sequencing the genomes of 1000 actinobacteria strains.</title>
        <authorList>
            <person name="Klenk H.-P."/>
        </authorList>
    </citation>
    <scope>NUCLEOTIDE SEQUENCE [LARGE SCALE GENOMIC DNA]</scope>
    <source>
        <strain evidence="3 4">DSM 15700</strain>
    </source>
</reference>
<feature type="domain" description="VanZ-like" evidence="2">
    <location>
        <begin position="55"/>
        <end position="177"/>
    </location>
</feature>
<feature type="transmembrane region" description="Helical" evidence="1">
    <location>
        <begin position="163"/>
        <end position="183"/>
    </location>
</feature>
<evidence type="ECO:0000259" key="2">
    <source>
        <dbReference type="Pfam" id="PF04892"/>
    </source>
</evidence>
<dbReference type="InterPro" id="IPR006976">
    <property type="entry name" value="VanZ-like"/>
</dbReference>
<keyword evidence="1" id="KW-1133">Transmembrane helix</keyword>
<feature type="transmembrane region" description="Helical" evidence="1">
    <location>
        <begin position="43"/>
        <end position="65"/>
    </location>
</feature>
<sequence length="206" mass="21656">MTGVLGGLDLAPIAIAISLVAAAIAIVHHASLRSDAERAEAGWILDVVLALHAAVYVWVTLGVHASPGTLTPNLIPFTELGATFEYWFTSWIPEHGLTQVPPQVAVVAGNFLLLAPFATVAPLRWKALTSGWRVIVATAVIAGVDELLQGVLGRGRNLSFDDVLVQVLGAIAIYGMMTGALNARERRLADAHEDAKTAAQSSPNAP</sequence>
<keyword evidence="1" id="KW-0472">Membrane</keyword>
<evidence type="ECO:0000313" key="4">
    <source>
        <dbReference type="Proteomes" id="UP000280501"/>
    </source>
</evidence>
<dbReference type="RefSeq" id="WP_123815296.1">
    <property type="nucleotide sequence ID" value="NZ_RKQZ01000001.1"/>
</dbReference>
<evidence type="ECO:0000313" key="3">
    <source>
        <dbReference type="EMBL" id="RPF22374.1"/>
    </source>
</evidence>
<dbReference type="Pfam" id="PF04892">
    <property type="entry name" value="VanZ"/>
    <property type="match status" value="1"/>
</dbReference>
<keyword evidence="1" id="KW-0812">Transmembrane</keyword>
<feature type="transmembrane region" description="Helical" evidence="1">
    <location>
        <begin position="132"/>
        <end position="151"/>
    </location>
</feature>
<feature type="transmembrane region" description="Helical" evidence="1">
    <location>
        <begin position="12"/>
        <end position="31"/>
    </location>
</feature>
<evidence type="ECO:0000256" key="1">
    <source>
        <dbReference type="SAM" id="Phobius"/>
    </source>
</evidence>